<feature type="region of interest" description="Disordered" evidence="1">
    <location>
        <begin position="412"/>
        <end position="479"/>
    </location>
</feature>
<feature type="transmembrane region" description="Helical" evidence="2">
    <location>
        <begin position="91"/>
        <end position="118"/>
    </location>
</feature>
<feature type="compositionally biased region" description="Pro residues" evidence="1">
    <location>
        <begin position="463"/>
        <end position="472"/>
    </location>
</feature>
<sequence length="699" mass="75863">MFDSPILLLSDITVFVCLHVCVSPCVCVCRCMCVFVCVYLCVSLYVCVCVFLGVYVCVCVFCFSMFVCVCCFVRVCFCVCLVCLDVCVCLHVCVFACLCVCMFVCLHVCVYLCVSLYVCVCAFLGVYVCVCMFVCVCVCFFVSVWFVFLFGCVCVFCVSVFVCLFGCVCVFCVSVFVCLFGCVCVFCVSLFVCLFGCVCVFCVSLFVCLFGCVCVFCVSVFVCLFGCVCVFCVSVFVWMCVYLLCVRVCHFQPVRKFCVPLQSPDSSVSVNSSPCPSPEPVQNHTGPRISTPNSLSPHVEPPPESLNKTQTLPAKPNVPPKSLHATRSNPLPESSPDPTPAAKSEPSTPSQPPATSTPTSPLTPPPFSSSSNSRTALPNGPKVCRPHFTAKPQLCAPFSPMAPPPIRLHHFHPVAPVPSPPNDPPPKSIPLIQVTPHPSPRGSPLPTPKGTPVHTPKDSPAGTPTPTPPPSPSLGGLPWRTRLNSIRNSFLGSPRFHRRKLQVPSQEETSSLTPESSPELAKKSWFGNFISLEKEEQIFIVIRDKPLSSIKADVVQAFLSIPSLSHSVISQTSFRAEYKSTASPTVFQKPVKFQVDISYTGGSAAAKENAVYSVSFTLLSGPSRRFKRVVETIQNQLLSTHDQPGVQQLTDEKNGQVSHAASPAHIRRPGSGQNDAKFRAAGPDAARLSLASVGFQEEF</sequence>
<proteinExistence type="predicted"/>
<dbReference type="Pfam" id="PF21122">
    <property type="entry name" value="KA1_BRSK"/>
    <property type="match status" value="1"/>
</dbReference>
<organism evidence="3 4">
    <name type="scientific">Oryzias latipes</name>
    <name type="common">Japanese rice fish</name>
    <name type="synonym">Japanese killifish</name>
    <dbReference type="NCBI Taxonomy" id="8090"/>
    <lineage>
        <taxon>Eukaryota</taxon>
        <taxon>Metazoa</taxon>
        <taxon>Chordata</taxon>
        <taxon>Craniata</taxon>
        <taxon>Vertebrata</taxon>
        <taxon>Euteleostomi</taxon>
        <taxon>Actinopterygii</taxon>
        <taxon>Neopterygii</taxon>
        <taxon>Teleostei</taxon>
        <taxon>Neoteleostei</taxon>
        <taxon>Acanthomorphata</taxon>
        <taxon>Ovalentaria</taxon>
        <taxon>Atherinomorphae</taxon>
        <taxon>Beloniformes</taxon>
        <taxon>Adrianichthyidae</taxon>
        <taxon>Oryziinae</taxon>
        <taxon>Oryzias</taxon>
    </lineage>
</organism>
<feature type="compositionally biased region" description="Low complexity" evidence="1">
    <location>
        <begin position="344"/>
        <end position="360"/>
    </location>
</feature>
<feature type="compositionally biased region" description="Low complexity" evidence="1">
    <location>
        <begin position="263"/>
        <end position="274"/>
    </location>
</feature>
<feature type="compositionally biased region" description="Polar residues" evidence="1">
    <location>
        <begin position="282"/>
        <end position="296"/>
    </location>
</feature>
<feature type="transmembrane region" description="Helical" evidence="2">
    <location>
        <begin position="124"/>
        <end position="148"/>
    </location>
</feature>
<protein>
    <recommendedName>
        <fullName evidence="5">BR serine/threonine kinase 2b</fullName>
    </recommendedName>
</protein>
<feature type="transmembrane region" description="Helical" evidence="2">
    <location>
        <begin position="61"/>
        <end position="84"/>
    </location>
</feature>
<reference evidence="3 4" key="1">
    <citation type="journal article" date="2007" name="Nature">
        <title>The medaka draft genome and insights into vertebrate genome evolution.</title>
        <authorList>
            <person name="Kasahara M."/>
            <person name="Naruse K."/>
            <person name="Sasaki S."/>
            <person name="Nakatani Y."/>
            <person name="Qu W."/>
            <person name="Ahsan B."/>
            <person name="Yamada T."/>
            <person name="Nagayasu Y."/>
            <person name="Doi K."/>
            <person name="Kasai Y."/>
            <person name="Jindo T."/>
            <person name="Kobayashi D."/>
            <person name="Shimada A."/>
            <person name="Toyoda A."/>
            <person name="Kuroki Y."/>
            <person name="Fujiyama A."/>
            <person name="Sasaki T."/>
            <person name="Shimizu A."/>
            <person name="Asakawa S."/>
            <person name="Shimizu N."/>
            <person name="Hashimoto S."/>
            <person name="Yang J."/>
            <person name="Lee Y."/>
            <person name="Matsushima K."/>
            <person name="Sugano S."/>
            <person name="Sakaizumi M."/>
            <person name="Narita T."/>
            <person name="Ohishi K."/>
            <person name="Haga S."/>
            <person name="Ohta F."/>
            <person name="Nomoto H."/>
            <person name="Nogata K."/>
            <person name="Morishita T."/>
            <person name="Endo T."/>
            <person name="Shin-I T."/>
            <person name="Takeda H."/>
            <person name="Morishita S."/>
            <person name="Kohara Y."/>
        </authorList>
    </citation>
    <scope>NUCLEOTIDE SEQUENCE [LARGE SCALE GENOMIC DNA]</scope>
    <source>
        <strain evidence="3 4">Hd-rR</strain>
    </source>
</reference>
<name>A0A3B3IPW4_ORYLA</name>
<dbReference type="Bgee" id="ENSORLG00000027403">
    <property type="expression patterns" value="Expressed in brain and 9 other cell types or tissues"/>
</dbReference>
<feature type="transmembrane region" description="Helical" evidence="2">
    <location>
        <begin position="183"/>
        <end position="208"/>
    </location>
</feature>
<feature type="compositionally biased region" description="Pro residues" evidence="1">
    <location>
        <begin position="437"/>
        <end position="449"/>
    </location>
</feature>
<feature type="transmembrane region" description="Helical" evidence="2">
    <location>
        <begin position="6"/>
        <end position="26"/>
    </location>
</feature>
<keyword evidence="2" id="KW-1133">Transmembrane helix</keyword>
<dbReference type="Proteomes" id="UP000001038">
    <property type="component" value="Chromosome 6"/>
</dbReference>
<accession>A0A3B3IPW4</accession>
<feature type="compositionally biased region" description="Low complexity" evidence="1">
    <location>
        <begin position="507"/>
        <end position="519"/>
    </location>
</feature>
<keyword evidence="2" id="KW-0812">Transmembrane</keyword>
<feature type="region of interest" description="Disordered" evidence="1">
    <location>
        <begin position="263"/>
        <end position="388"/>
    </location>
</feature>
<feature type="transmembrane region" description="Helical" evidence="2">
    <location>
        <begin position="33"/>
        <end position="55"/>
    </location>
</feature>
<keyword evidence="4" id="KW-1185">Reference proteome</keyword>
<reference evidence="3" key="3">
    <citation type="submission" date="2025-09" db="UniProtKB">
        <authorList>
            <consortium name="Ensembl"/>
        </authorList>
    </citation>
    <scope>IDENTIFICATION</scope>
    <source>
        <strain evidence="3">Hd-rR</strain>
    </source>
</reference>
<evidence type="ECO:0000313" key="4">
    <source>
        <dbReference type="Proteomes" id="UP000001038"/>
    </source>
</evidence>
<evidence type="ECO:0000256" key="1">
    <source>
        <dbReference type="SAM" id="MobiDB-lite"/>
    </source>
</evidence>
<evidence type="ECO:0008006" key="5">
    <source>
        <dbReference type="Google" id="ProtNLM"/>
    </source>
</evidence>
<dbReference type="Ensembl" id="ENSORLT00000045157.1">
    <property type="protein sequence ID" value="ENSORLP00000045827.1"/>
    <property type="gene ID" value="ENSORLG00000027403.1"/>
</dbReference>
<evidence type="ECO:0000313" key="3">
    <source>
        <dbReference type="Ensembl" id="ENSORLP00000045827.1"/>
    </source>
</evidence>
<gene>
    <name evidence="3" type="primary">brsk2a</name>
</gene>
<feature type="transmembrane region" description="Helical" evidence="2">
    <location>
        <begin position="155"/>
        <end position="177"/>
    </location>
</feature>
<feature type="region of interest" description="Disordered" evidence="1">
    <location>
        <begin position="495"/>
        <end position="519"/>
    </location>
</feature>
<evidence type="ECO:0000256" key="2">
    <source>
        <dbReference type="SAM" id="Phobius"/>
    </source>
</evidence>
<reference evidence="3" key="2">
    <citation type="submission" date="2025-08" db="UniProtKB">
        <authorList>
            <consortium name="Ensembl"/>
        </authorList>
    </citation>
    <scope>IDENTIFICATION</scope>
    <source>
        <strain evidence="3">Hd-rR</strain>
    </source>
</reference>
<feature type="transmembrane region" description="Helical" evidence="2">
    <location>
        <begin position="215"/>
        <end position="244"/>
    </location>
</feature>
<keyword evidence="2" id="KW-0472">Membrane</keyword>
<dbReference type="AlphaFoldDB" id="A0A3B3IPW4"/>
<dbReference type="GeneTree" id="ENSGT00940000157462"/>
<feature type="compositionally biased region" description="Pro residues" evidence="1">
    <location>
        <begin position="415"/>
        <end position="428"/>
    </location>
</feature>